<name>A0A1G1ZSE0_9BACT</name>
<dbReference type="Gene3D" id="1.10.132.20">
    <property type="entry name" value="Ribosome-recycling factor"/>
    <property type="match status" value="1"/>
</dbReference>
<dbReference type="Proteomes" id="UP000177690">
    <property type="component" value="Unassembled WGS sequence"/>
</dbReference>
<sequence length="182" mass="20470">MDFVKELEQKLKAIVDSFKQELFGIRANRPSAKLVEDIRVDYTGQSLMIKQLGSISIVPPKEIDINVWDSSAVASVAKALESSKLGLSANIDGNLIRINLPSLTQERRDELAKLVKSIAEQNRIKIRAGRDDANKKIEQIFKEKKISEDQKFKDRKKIQEAVDKVNNGIEALLAGKIKEINE</sequence>
<dbReference type="GO" id="GO:0006412">
    <property type="term" value="P:translation"/>
    <property type="evidence" value="ECO:0007669"/>
    <property type="project" value="UniProtKB-KW"/>
</dbReference>
<keyword evidence="2" id="KW-0648">Protein biosynthesis</keyword>
<dbReference type="Gene3D" id="3.30.1360.40">
    <property type="match status" value="1"/>
</dbReference>
<gene>
    <name evidence="4" type="ORF">A3I24_00015</name>
</gene>
<evidence type="ECO:0000259" key="3">
    <source>
        <dbReference type="Pfam" id="PF01765"/>
    </source>
</evidence>
<dbReference type="PANTHER" id="PTHR20982">
    <property type="entry name" value="RIBOSOME RECYCLING FACTOR"/>
    <property type="match status" value="1"/>
</dbReference>
<dbReference type="Pfam" id="PF01765">
    <property type="entry name" value="RRF"/>
    <property type="match status" value="1"/>
</dbReference>
<evidence type="ECO:0000313" key="4">
    <source>
        <dbReference type="EMBL" id="OGY67472.1"/>
    </source>
</evidence>
<dbReference type="EMBL" id="MHJL01000021">
    <property type="protein sequence ID" value="OGY67472.1"/>
    <property type="molecule type" value="Genomic_DNA"/>
</dbReference>
<proteinExistence type="inferred from homology"/>
<evidence type="ECO:0000256" key="1">
    <source>
        <dbReference type="ARBA" id="ARBA00005912"/>
    </source>
</evidence>
<comment type="similarity">
    <text evidence="1">Belongs to the RRF family.</text>
</comment>
<reference evidence="4 5" key="1">
    <citation type="journal article" date="2016" name="Nat. Commun.">
        <title>Thousands of microbial genomes shed light on interconnected biogeochemical processes in an aquifer system.</title>
        <authorList>
            <person name="Anantharaman K."/>
            <person name="Brown C.T."/>
            <person name="Hug L.A."/>
            <person name="Sharon I."/>
            <person name="Castelle C.J."/>
            <person name="Probst A.J."/>
            <person name="Thomas B.C."/>
            <person name="Singh A."/>
            <person name="Wilkins M.J."/>
            <person name="Karaoz U."/>
            <person name="Brodie E.L."/>
            <person name="Williams K.H."/>
            <person name="Hubbard S.S."/>
            <person name="Banfield J.F."/>
        </authorList>
    </citation>
    <scope>NUCLEOTIDE SEQUENCE [LARGE SCALE GENOMIC DNA]</scope>
</reference>
<dbReference type="STRING" id="1798409.A3I24_00015"/>
<evidence type="ECO:0000313" key="5">
    <source>
        <dbReference type="Proteomes" id="UP000177690"/>
    </source>
</evidence>
<feature type="domain" description="Ribosome recycling factor" evidence="3">
    <location>
        <begin position="18"/>
        <end position="180"/>
    </location>
</feature>
<accession>A0A1G1ZSE0</accession>
<dbReference type="SUPFAM" id="SSF55194">
    <property type="entry name" value="Ribosome recycling factor, RRF"/>
    <property type="match status" value="1"/>
</dbReference>
<protein>
    <recommendedName>
        <fullName evidence="3">Ribosome recycling factor domain-containing protein</fullName>
    </recommendedName>
</protein>
<comment type="caution">
    <text evidence="4">The sequence shown here is derived from an EMBL/GenBank/DDBJ whole genome shotgun (WGS) entry which is preliminary data.</text>
</comment>
<dbReference type="AlphaFoldDB" id="A0A1G1ZSE0"/>
<dbReference type="GO" id="GO:0043023">
    <property type="term" value="F:ribosomal large subunit binding"/>
    <property type="evidence" value="ECO:0007669"/>
    <property type="project" value="TreeGrafter"/>
</dbReference>
<dbReference type="FunFam" id="3.30.1360.40:FF:000001">
    <property type="entry name" value="Ribosome-recycling factor"/>
    <property type="match status" value="1"/>
</dbReference>
<dbReference type="InterPro" id="IPR036191">
    <property type="entry name" value="RRF_sf"/>
</dbReference>
<dbReference type="InterPro" id="IPR023584">
    <property type="entry name" value="Ribosome_recyc_fac_dom"/>
</dbReference>
<evidence type="ECO:0000256" key="2">
    <source>
        <dbReference type="ARBA" id="ARBA00022917"/>
    </source>
</evidence>
<dbReference type="PANTHER" id="PTHR20982:SF3">
    <property type="entry name" value="MITOCHONDRIAL RIBOSOME RECYCLING FACTOR PSEUDO 1"/>
    <property type="match status" value="1"/>
</dbReference>
<dbReference type="InterPro" id="IPR002661">
    <property type="entry name" value="Ribosome_recyc_fac"/>
</dbReference>
<organism evidence="4 5">
    <name type="scientific">Candidatus Harrisonbacteria bacterium RIFCSPLOWO2_02_FULL_41_13b</name>
    <dbReference type="NCBI Taxonomy" id="1798409"/>
    <lineage>
        <taxon>Bacteria</taxon>
        <taxon>Candidatus Harrisoniibacteriota</taxon>
    </lineage>
</organism>